<evidence type="ECO:0000313" key="2">
    <source>
        <dbReference type="Proteomes" id="UP001180487"/>
    </source>
</evidence>
<comment type="caution">
    <text evidence="1">The sequence shown here is derived from an EMBL/GenBank/DDBJ whole genome shotgun (WGS) entry which is preliminary data.</text>
</comment>
<protein>
    <recommendedName>
        <fullName evidence="3">NACHT domain-containing protein</fullName>
    </recommendedName>
</protein>
<reference evidence="1 2" key="1">
    <citation type="submission" date="2023-07" db="EMBL/GenBank/DDBJ databases">
        <title>Sorghum-associated microbial communities from plants grown in Nebraska, USA.</title>
        <authorList>
            <person name="Schachtman D."/>
        </authorList>
    </citation>
    <scope>NUCLEOTIDE SEQUENCE [LARGE SCALE GENOMIC DNA]</scope>
    <source>
        <strain evidence="1 2">BE313</strain>
    </source>
</reference>
<dbReference type="Proteomes" id="UP001180487">
    <property type="component" value="Unassembled WGS sequence"/>
</dbReference>
<dbReference type="RefSeq" id="WP_310373666.1">
    <property type="nucleotide sequence ID" value="NZ_JAVDXT010000002.1"/>
</dbReference>
<evidence type="ECO:0000313" key="1">
    <source>
        <dbReference type="EMBL" id="MDR7377924.1"/>
    </source>
</evidence>
<gene>
    <name evidence="1" type="ORF">J2X19_002603</name>
</gene>
<dbReference type="Gene3D" id="3.40.50.300">
    <property type="entry name" value="P-loop containing nucleotide triphosphate hydrolases"/>
    <property type="match status" value="1"/>
</dbReference>
<proteinExistence type="predicted"/>
<keyword evidence="2" id="KW-1185">Reference proteome</keyword>
<accession>A0ABU2C9B3</accession>
<sequence length="1324" mass="149120">MVNSYELGGLDPYAFENLVNLLALKVLGPGSSGFGPGPDGGRDGFFEGEAPYPSITENWKGIWYIQSKFHAPHLSKNPQKWLIEKVKGEIELFEESDNGRLWPDNWIIATNIDPSGKSDTGSFDAIRSLVDAATRKKVNIAIWGGNKILGLLSQYPDVAQQYAHFITPGEVLSALQNQLTDQYANISSVIRYLVGTQFSEQIYTKLDQAGSSSDTRPGVHHLFIDLPFSVDESDLEGSALDYLCSASAQPQRYSVISQYSKVWRDWRKNPHRARVALLKGGPGQGKSTVGQYFSQIQRAALLLLPDAPVVTEKVKNLALEVKVAADRIGAWPSAPRIPIFIELKEYAHWFGQKSNDEGRGVLSYLANRIAAKIEQNILPNMLRRALSVQSWFVLFDGLDEVPNDVKDLIADEVNNFINEIVVQEDADVLTLCTSRPQGYSGQFSALDGPILILQKLDVDTAILCAEPVVRYDRSEDEGTRSLELLKSAAASQSVQQLMTTPLQSHIMAVVVRDGGRPPELRWALFENFYQVMKKRESLKNVHNPRISRLLREDDRLIRAVHARLGFELHARAERSEGAQTTLTKAEFRALVTYVVEKLSDDNTNNTVDVVMEAMTERLVLVSTPENGAHVRFDIRQLQEFFASEFLYDVDNPSVLASRIEVVGGDSHWLEVMHFLLSALVENRRTTELDVAIKVLERLNEGNNDGVYRLFYRRMAKGAVLGMRLLIEGVLEQDKRDRLRFKTLFEPIGGLLDVSFLRNLNNVRAPNSRNWLINVLSEKIAEANFSESIGAIIALGWLLPNEHGLNRDLLKCFHSLSAKYQQVALDAWNTLDYHRNLLRNEEHVSIWVIAAALRIAGSEDQWRQLDSTGKENLRTLLTGHAAMLPAACRLAEIPPNLSNLIIAIFDVRIRDDKNVASKKEYGPVYVHLLQHNWANGSLPPEVLEAWSDCKNLKSNGMFEIILALIKFSQTSNFDDLQVVLKIMSPGSEDFMAAIPDWMIGLFPCRGEHYLIPYDCSHLRAMNRQSFSKFVDEKDVDACPPIVFRGLNHFNGQNITYVGWDDLFRHLPFIGVNILMSRNFEHLGINVAQREEYLPLVEKSLLQSARFAKANFLYWGIFYKKNPNIISQLRAVVEATDYSSGDDVFGLTEPTPFPIARNDGALICLLTKGIFQGFRYRSENEWPEVMRKAASSIKDFGLTVSDFDTLADNPENNLEIRISGWLLGIICTEKISVKDRLLTVLGEISRIDLLLKGKSAGWCVESLCILMQKELGEPYMSAITTTDALLNTCRDKVELRNPLSRMLSVWREASSSPVHSNQILQKWLEQ</sequence>
<dbReference type="InterPro" id="IPR027417">
    <property type="entry name" value="P-loop_NTPase"/>
</dbReference>
<organism evidence="1 2">
    <name type="scientific">Rhodoferax ferrireducens</name>
    <dbReference type="NCBI Taxonomy" id="192843"/>
    <lineage>
        <taxon>Bacteria</taxon>
        <taxon>Pseudomonadati</taxon>
        <taxon>Pseudomonadota</taxon>
        <taxon>Betaproteobacteria</taxon>
        <taxon>Burkholderiales</taxon>
        <taxon>Comamonadaceae</taxon>
        <taxon>Rhodoferax</taxon>
    </lineage>
</organism>
<name>A0ABU2C9B3_9BURK</name>
<evidence type="ECO:0008006" key="3">
    <source>
        <dbReference type="Google" id="ProtNLM"/>
    </source>
</evidence>
<dbReference type="EMBL" id="JAVDXT010000002">
    <property type="protein sequence ID" value="MDR7377924.1"/>
    <property type="molecule type" value="Genomic_DNA"/>
</dbReference>